<protein>
    <submittedName>
        <fullName evidence="3">MarR family transcriptional regulator</fullName>
    </submittedName>
</protein>
<evidence type="ECO:0000259" key="2">
    <source>
        <dbReference type="PROSITE" id="PS50995"/>
    </source>
</evidence>
<dbReference type="Pfam" id="PF01047">
    <property type="entry name" value="MarR"/>
    <property type="match status" value="1"/>
</dbReference>
<dbReference type="RefSeq" id="WP_098458501.1">
    <property type="nucleotide sequence ID" value="NZ_PDJH01000001.1"/>
</dbReference>
<accession>A0A2A9EF78</accession>
<dbReference type="PANTHER" id="PTHR39515">
    <property type="entry name" value="CONSERVED PROTEIN"/>
    <property type="match status" value="1"/>
</dbReference>
<dbReference type="Gene3D" id="1.10.10.10">
    <property type="entry name" value="Winged helix-like DNA-binding domain superfamily/Winged helix DNA-binding domain"/>
    <property type="match status" value="1"/>
</dbReference>
<dbReference type="InterPro" id="IPR052526">
    <property type="entry name" value="HTH-type_Bedaq_tolerance"/>
</dbReference>
<dbReference type="AlphaFoldDB" id="A0A2A9EF78"/>
<name>A0A2A9EF78_9MICO</name>
<dbReference type="PANTHER" id="PTHR39515:SF2">
    <property type="entry name" value="HTH-TYPE TRANSCRIPTIONAL REGULATOR RV0880"/>
    <property type="match status" value="1"/>
</dbReference>
<dbReference type="GO" id="GO:0003700">
    <property type="term" value="F:DNA-binding transcription factor activity"/>
    <property type="evidence" value="ECO:0007669"/>
    <property type="project" value="InterPro"/>
</dbReference>
<dbReference type="OrthoDB" id="9804055at2"/>
<keyword evidence="4" id="KW-1185">Reference proteome</keyword>
<gene>
    <name evidence="3" type="ORF">ATL41_2215</name>
</gene>
<evidence type="ECO:0000313" key="4">
    <source>
        <dbReference type="Proteomes" id="UP000221394"/>
    </source>
</evidence>
<evidence type="ECO:0000313" key="3">
    <source>
        <dbReference type="EMBL" id="PFG37453.1"/>
    </source>
</evidence>
<dbReference type="Proteomes" id="UP000221394">
    <property type="component" value="Unassembled WGS sequence"/>
</dbReference>
<dbReference type="Gene3D" id="1.10.287.100">
    <property type="match status" value="1"/>
</dbReference>
<evidence type="ECO:0000256" key="1">
    <source>
        <dbReference type="SAM" id="MobiDB-lite"/>
    </source>
</evidence>
<dbReference type="EMBL" id="PDJH01000001">
    <property type="protein sequence ID" value="PFG37453.1"/>
    <property type="molecule type" value="Genomic_DNA"/>
</dbReference>
<dbReference type="SMART" id="SM00347">
    <property type="entry name" value="HTH_MARR"/>
    <property type="match status" value="1"/>
</dbReference>
<dbReference type="PROSITE" id="PS50995">
    <property type="entry name" value="HTH_MARR_2"/>
    <property type="match status" value="1"/>
</dbReference>
<dbReference type="InterPro" id="IPR036388">
    <property type="entry name" value="WH-like_DNA-bd_sf"/>
</dbReference>
<comment type="caution">
    <text evidence="3">The sequence shown here is derived from an EMBL/GenBank/DDBJ whole genome shotgun (WGS) entry which is preliminary data.</text>
</comment>
<reference evidence="3 4" key="1">
    <citation type="submission" date="2017-10" db="EMBL/GenBank/DDBJ databases">
        <title>Sequencing the genomes of 1000 actinobacteria strains.</title>
        <authorList>
            <person name="Klenk H.-P."/>
        </authorList>
    </citation>
    <scope>NUCLEOTIDE SEQUENCE [LARGE SCALE GENOMIC DNA]</scope>
    <source>
        <strain evidence="3 4">DSM 21574</strain>
    </source>
</reference>
<dbReference type="InterPro" id="IPR000835">
    <property type="entry name" value="HTH_MarR-typ"/>
</dbReference>
<sequence>MDDECSKPKRRGTSQASLGRDLAAALTKVNRRMRATRGEQSLSEGQLGVLTALDRHGSMSPGALADHEHVRPPAMTRTVAHLTELGFVTKVDHPTDRRQVLVELNDGGRAVIREVRRRRDQWLTQQLGALTPDERALLADATKLMTRIANA</sequence>
<feature type="domain" description="HTH marR-type" evidence="2">
    <location>
        <begin position="15"/>
        <end position="147"/>
    </location>
</feature>
<dbReference type="InterPro" id="IPR036390">
    <property type="entry name" value="WH_DNA-bd_sf"/>
</dbReference>
<feature type="region of interest" description="Disordered" evidence="1">
    <location>
        <begin position="1"/>
        <end position="20"/>
    </location>
</feature>
<dbReference type="SUPFAM" id="SSF46785">
    <property type="entry name" value="Winged helix' DNA-binding domain"/>
    <property type="match status" value="1"/>
</dbReference>
<proteinExistence type="predicted"/>
<organism evidence="3 4">
    <name type="scientific">Flavimobilis soli</name>
    <dbReference type="NCBI Taxonomy" id="442709"/>
    <lineage>
        <taxon>Bacteria</taxon>
        <taxon>Bacillati</taxon>
        <taxon>Actinomycetota</taxon>
        <taxon>Actinomycetes</taxon>
        <taxon>Micrococcales</taxon>
        <taxon>Jonesiaceae</taxon>
        <taxon>Flavimobilis</taxon>
    </lineage>
</organism>